<gene>
    <name evidence="1" type="ORF">CBU02nite_28830</name>
</gene>
<proteinExistence type="predicted"/>
<dbReference type="RefSeq" id="WP_002580225.1">
    <property type="nucleotide sequence ID" value="NZ_AP019716.1"/>
</dbReference>
<name>A0A512TQ29_CLOBU</name>
<organism evidence="1 2">
    <name type="scientific">Clostridium butyricum</name>
    <dbReference type="NCBI Taxonomy" id="1492"/>
    <lineage>
        <taxon>Bacteria</taxon>
        <taxon>Bacillati</taxon>
        <taxon>Bacillota</taxon>
        <taxon>Clostridia</taxon>
        <taxon>Eubacteriales</taxon>
        <taxon>Clostridiaceae</taxon>
        <taxon>Clostridium</taxon>
    </lineage>
</organism>
<dbReference type="EMBL" id="BKBC01000047">
    <property type="protein sequence ID" value="GEQ22377.1"/>
    <property type="molecule type" value="Genomic_DNA"/>
</dbReference>
<dbReference type="AlphaFoldDB" id="A0A512TQ29"/>
<dbReference type="Proteomes" id="UP000321089">
    <property type="component" value="Unassembled WGS sequence"/>
</dbReference>
<accession>A0A512TQ29</accession>
<reference evidence="1 2" key="1">
    <citation type="submission" date="2019-07" db="EMBL/GenBank/DDBJ databases">
        <title>Whole genome shotgun sequence of Clostridium butyricum NBRC 3858.</title>
        <authorList>
            <person name="Hosoyama A."/>
            <person name="Uohara A."/>
            <person name="Ohji S."/>
            <person name="Ichikawa N."/>
        </authorList>
    </citation>
    <scope>NUCLEOTIDE SEQUENCE [LARGE SCALE GENOMIC DNA]</scope>
    <source>
        <strain evidence="1 2">NBRC 3858</strain>
    </source>
</reference>
<evidence type="ECO:0000313" key="1">
    <source>
        <dbReference type="EMBL" id="GEQ22377.1"/>
    </source>
</evidence>
<sequence length="54" mass="6230">MNFSKSNNTKGLKHYERAGGYISYDPSVLTEHYQIKGFEGDDKEDPNKSQSKWC</sequence>
<dbReference type="GeneID" id="92944342"/>
<protein>
    <submittedName>
        <fullName evidence="1">Uncharacterized protein</fullName>
    </submittedName>
</protein>
<comment type="caution">
    <text evidence="1">The sequence shown here is derived from an EMBL/GenBank/DDBJ whole genome shotgun (WGS) entry which is preliminary data.</text>
</comment>
<evidence type="ECO:0000313" key="2">
    <source>
        <dbReference type="Proteomes" id="UP000321089"/>
    </source>
</evidence>